<dbReference type="GO" id="GO:0009252">
    <property type="term" value="P:peptidoglycan biosynthetic process"/>
    <property type="evidence" value="ECO:0007669"/>
    <property type="project" value="UniProtKB-UniRule"/>
</dbReference>
<name>A0A923I9G0_9FIRM</name>
<dbReference type="InterPro" id="IPR000715">
    <property type="entry name" value="Glycosyl_transferase_4"/>
</dbReference>
<evidence type="ECO:0000256" key="3">
    <source>
        <dbReference type="ARBA" id="ARBA00022679"/>
    </source>
</evidence>
<dbReference type="Proteomes" id="UP000659630">
    <property type="component" value="Unassembled WGS sequence"/>
</dbReference>
<dbReference type="PANTHER" id="PTHR22926">
    <property type="entry name" value="PHOSPHO-N-ACETYLMURAMOYL-PENTAPEPTIDE-TRANSFERASE"/>
    <property type="match status" value="1"/>
</dbReference>
<keyword evidence="5 7" id="KW-1133">Transmembrane helix</keyword>
<keyword evidence="11" id="KW-1185">Reference proteome</keyword>
<dbReference type="EMBL" id="JACONZ010000002">
    <property type="protein sequence ID" value="MBC5581549.1"/>
    <property type="molecule type" value="Genomic_DNA"/>
</dbReference>
<evidence type="ECO:0000256" key="6">
    <source>
        <dbReference type="ARBA" id="ARBA00023136"/>
    </source>
</evidence>
<comment type="caution">
    <text evidence="10">The sequence shown here is derived from an EMBL/GenBank/DDBJ whole genome shotgun (WGS) entry which is preliminary data.</text>
</comment>
<dbReference type="GO" id="GO:0046872">
    <property type="term" value="F:metal ion binding"/>
    <property type="evidence" value="ECO:0007669"/>
    <property type="project" value="UniProtKB-KW"/>
</dbReference>
<comment type="function">
    <text evidence="7">Catalyzes the initial step of the lipid cycle reactions in the biosynthesis of the cell wall peptidoglycan: transfers peptidoglycan precursor phospho-MurNAc-pentapeptide from UDP-MurNAc-pentapeptide onto the lipid carrier undecaprenyl phosphate, yielding undecaprenyl-pyrophosphoryl-MurNAc-pentapeptide, known as lipid I.</text>
</comment>
<keyword evidence="7 9" id="KW-0479">Metal-binding</keyword>
<comment type="subcellular location">
    <subcellularLocation>
        <location evidence="7">Cell membrane</location>
        <topology evidence="7">Multi-pass membrane protein</topology>
    </subcellularLocation>
    <subcellularLocation>
        <location evidence="1">Membrane</location>
        <topology evidence="1">Multi-pass membrane protein</topology>
    </subcellularLocation>
</comment>
<protein>
    <recommendedName>
        <fullName evidence="7 8">Phospho-N-acetylmuramoyl-pentapeptide-transferase</fullName>
        <ecNumber evidence="7 8">2.7.8.13</ecNumber>
    </recommendedName>
    <alternativeName>
        <fullName evidence="7">UDP-MurNAc-pentapeptide phosphotransferase</fullName>
    </alternativeName>
</protein>
<comment type="pathway">
    <text evidence="7">Cell wall biogenesis; peptidoglycan biosynthesis.</text>
</comment>
<dbReference type="GO" id="GO:0071555">
    <property type="term" value="P:cell wall organization"/>
    <property type="evidence" value="ECO:0007669"/>
    <property type="project" value="UniProtKB-KW"/>
</dbReference>
<evidence type="ECO:0000256" key="2">
    <source>
        <dbReference type="ARBA" id="ARBA00005583"/>
    </source>
</evidence>
<keyword evidence="7" id="KW-0132">Cell division</keyword>
<feature type="transmembrane region" description="Helical" evidence="7">
    <location>
        <begin position="216"/>
        <end position="235"/>
    </location>
</feature>
<dbReference type="NCBIfam" id="TIGR00445">
    <property type="entry name" value="mraY"/>
    <property type="match status" value="1"/>
</dbReference>
<feature type="transmembrane region" description="Helical" evidence="7">
    <location>
        <begin position="165"/>
        <end position="184"/>
    </location>
</feature>
<dbReference type="GO" id="GO:0051301">
    <property type="term" value="P:cell division"/>
    <property type="evidence" value="ECO:0007669"/>
    <property type="project" value="UniProtKB-KW"/>
</dbReference>
<evidence type="ECO:0000256" key="4">
    <source>
        <dbReference type="ARBA" id="ARBA00022692"/>
    </source>
</evidence>
<feature type="transmembrane region" description="Helical" evidence="7">
    <location>
        <begin position="242"/>
        <end position="260"/>
    </location>
</feature>
<keyword evidence="7" id="KW-0133">Cell shape</keyword>
<keyword evidence="7" id="KW-0573">Peptidoglycan synthesis</keyword>
<feature type="transmembrane region" description="Helical" evidence="7">
    <location>
        <begin position="317"/>
        <end position="336"/>
    </location>
</feature>
<dbReference type="AlphaFoldDB" id="A0A923I9G0"/>
<dbReference type="HAMAP" id="MF_00038">
    <property type="entry name" value="MraY"/>
    <property type="match status" value="1"/>
</dbReference>
<keyword evidence="3 7" id="KW-0808">Transferase</keyword>
<keyword evidence="7" id="KW-0961">Cell wall biogenesis/degradation</keyword>
<keyword evidence="7" id="KW-0131">Cell cycle</keyword>
<organism evidence="10 11">
    <name type="scientific">Anaerofilum hominis</name>
    <dbReference type="NCBI Taxonomy" id="2763016"/>
    <lineage>
        <taxon>Bacteria</taxon>
        <taxon>Bacillati</taxon>
        <taxon>Bacillota</taxon>
        <taxon>Clostridia</taxon>
        <taxon>Eubacteriales</taxon>
        <taxon>Oscillospiraceae</taxon>
        <taxon>Anaerofilum</taxon>
    </lineage>
</organism>
<evidence type="ECO:0000256" key="9">
    <source>
        <dbReference type="PIRSR" id="PIRSR600715-1"/>
    </source>
</evidence>
<dbReference type="CDD" id="cd06852">
    <property type="entry name" value="GT_MraY"/>
    <property type="match status" value="1"/>
</dbReference>
<feature type="transmembrane region" description="Helical" evidence="7">
    <location>
        <begin position="266"/>
        <end position="287"/>
    </location>
</feature>
<feature type="binding site" evidence="9">
    <location>
        <position position="183"/>
    </location>
    <ligand>
        <name>Mg(2+)</name>
        <dbReference type="ChEBI" id="CHEBI:18420"/>
    </ligand>
</feature>
<dbReference type="Pfam" id="PF00953">
    <property type="entry name" value="Glycos_transf_4"/>
    <property type="match status" value="1"/>
</dbReference>
<dbReference type="GO" id="GO:0008963">
    <property type="term" value="F:phospho-N-acetylmuramoyl-pentapeptide-transferase activity"/>
    <property type="evidence" value="ECO:0007669"/>
    <property type="project" value="UniProtKB-UniRule"/>
</dbReference>
<evidence type="ECO:0000256" key="1">
    <source>
        <dbReference type="ARBA" id="ARBA00004141"/>
    </source>
</evidence>
<evidence type="ECO:0000313" key="11">
    <source>
        <dbReference type="Proteomes" id="UP000659630"/>
    </source>
</evidence>
<feature type="transmembrane region" description="Helical" evidence="7">
    <location>
        <begin position="92"/>
        <end position="113"/>
    </location>
</feature>
<feature type="transmembrane region" description="Helical" evidence="7">
    <location>
        <begin position="57"/>
        <end position="77"/>
    </location>
</feature>
<feature type="binding site" evidence="9">
    <location>
        <position position="243"/>
    </location>
    <ligand>
        <name>Mg(2+)</name>
        <dbReference type="ChEBI" id="CHEBI:18420"/>
    </ligand>
</feature>
<reference evidence="10" key="1">
    <citation type="submission" date="2020-08" db="EMBL/GenBank/DDBJ databases">
        <title>Genome public.</title>
        <authorList>
            <person name="Liu C."/>
            <person name="Sun Q."/>
        </authorList>
    </citation>
    <scope>NUCLEOTIDE SEQUENCE</scope>
    <source>
        <strain evidence="10">BX8</strain>
    </source>
</reference>
<evidence type="ECO:0000256" key="7">
    <source>
        <dbReference type="HAMAP-Rule" id="MF_00038"/>
    </source>
</evidence>
<dbReference type="RefSeq" id="WP_186887891.1">
    <property type="nucleotide sequence ID" value="NZ_JACONZ010000002.1"/>
</dbReference>
<keyword evidence="7" id="KW-1003">Cell membrane</keyword>
<feature type="transmembrane region" description="Helical" evidence="7">
    <location>
        <begin position="6"/>
        <end position="28"/>
    </location>
</feature>
<keyword evidence="4 7" id="KW-0812">Transmembrane</keyword>
<evidence type="ECO:0000313" key="10">
    <source>
        <dbReference type="EMBL" id="MBC5581549.1"/>
    </source>
</evidence>
<dbReference type="GO" id="GO:0008360">
    <property type="term" value="P:regulation of cell shape"/>
    <property type="evidence" value="ECO:0007669"/>
    <property type="project" value="UniProtKB-KW"/>
</dbReference>
<feature type="transmembrane region" description="Helical" evidence="7">
    <location>
        <begin position="191"/>
        <end position="210"/>
    </location>
</feature>
<dbReference type="EC" id="2.7.8.13" evidence="7 8"/>
<proteinExistence type="inferred from homology"/>
<keyword evidence="6 7" id="KW-0472">Membrane</keyword>
<comment type="cofactor">
    <cofactor evidence="7 9">
        <name>Mg(2+)</name>
        <dbReference type="ChEBI" id="CHEBI:18420"/>
    </cofactor>
</comment>
<dbReference type="InterPro" id="IPR018480">
    <property type="entry name" value="PNAcMuramoyl-5peptid_Trfase_CS"/>
</dbReference>
<accession>A0A923I9G0</accession>
<evidence type="ECO:0000256" key="8">
    <source>
        <dbReference type="NCBIfam" id="TIGR00445"/>
    </source>
</evidence>
<dbReference type="GO" id="GO:0005886">
    <property type="term" value="C:plasma membrane"/>
    <property type="evidence" value="ECO:0007669"/>
    <property type="project" value="UniProtKB-SubCell"/>
</dbReference>
<dbReference type="PROSITE" id="PS01348">
    <property type="entry name" value="MRAY_2"/>
    <property type="match status" value="1"/>
</dbReference>
<feature type="transmembrane region" description="Helical" evidence="7">
    <location>
        <begin position="125"/>
        <end position="145"/>
    </location>
</feature>
<keyword evidence="7 9" id="KW-0460">Magnesium</keyword>
<sequence>MARFVLIIAALLSLAVTAVSGFFILPWLKKLHYGQTIKEIGPTWHNKKQGTPMMGGLMFILGSTAAIAAAFTTLAVAEPDLLGGVQAQQNRTLLIAVLATFGFSFVGFVDDYLKVVHKQNLGLMARYKIVMQVVVTTAFLAGMQLNGSLSTALSLPIFGRLELGYWFYPLAYILIIGFVNAVNLTDGLDGLSSSVTFVAMLGYMTIATLLGYHTMGIFGAAIAGGCAGFLFWNFYPAKVFMGDTGSMFLGGAVATISFGIGHPELLFLLGIVYLAEAASVMIQVTYFKLTHGKRIFKMTPIHHHFEMCGWSEVKIDGVFSFVTLIGVVLGFVYIYLN</sequence>
<comment type="similarity">
    <text evidence="2 7">Belongs to the glycosyltransferase 4 family. MraY subfamily.</text>
</comment>
<dbReference type="InterPro" id="IPR003524">
    <property type="entry name" value="PNAcMuramoyl-5peptid_Trfase"/>
</dbReference>
<dbReference type="PANTHER" id="PTHR22926:SF5">
    <property type="entry name" value="PHOSPHO-N-ACETYLMURAMOYL-PENTAPEPTIDE-TRANSFERASE HOMOLOG"/>
    <property type="match status" value="1"/>
</dbReference>
<comment type="catalytic activity">
    <reaction evidence="7">
        <text>UDP-N-acetyl-alpha-D-muramoyl-L-alanyl-gamma-D-glutamyl-meso-2,6-diaminopimeloyl-D-alanyl-D-alanine + di-trans,octa-cis-undecaprenyl phosphate = di-trans,octa-cis-undecaprenyl diphospho-N-acetyl-alpha-D-muramoyl-L-alanyl-D-glutamyl-meso-2,6-diaminopimeloyl-D-alanyl-D-alanine + UMP</text>
        <dbReference type="Rhea" id="RHEA:28386"/>
        <dbReference type="ChEBI" id="CHEBI:57865"/>
        <dbReference type="ChEBI" id="CHEBI:60392"/>
        <dbReference type="ChEBI" id="CHEBI:61386"/>
        <dbReference type="ChEBI" id="CHEBI:61387"/>
        <dbReference type="EC" id="2.7.8.13"/>
    </reaction>
</comment>
<gene>
    <name evidence="7" type="primary">mraY</name>
    <name evidence="10" type="ORF">H8S23_08495</name>
</gene>
<evidence type="ECO:0000256" key="5">
    <source>
        <dbReference type="ARBA" id="ARBA00022989"/>
    </source>
</evidence>